<feature type="transmembrane region" description="Helical" evidence="2">
    <location>
        <begin position="28"/>
        <end position="45"/>
    </location>
</feature>
<keyword evidence="3" id="KW-1185">Reference proteome</keyword>
<keyword evidence="2" id="KW-1133">Transmembrane helix</keyword>
<name>A0AAF3F6V8_9BILA</name>
<protein>
    <submittedName>
        <fullName evidence="4">Uncharacterized protein</fullName>
    </submittedName>
</protein>
<reference evidence="4" key="1">
    <citation type="submission" date="2024-02" db="UniProtKB">
        <authorList>
            <consortium name="WormBaseParasite"/>
        </authorList>
    </citation>
    <scope>IDENTIFICATION</scope>
</reference>
<organism evidence="3 4">
    <name type="scientific">Mesorhabditis belari</name>
    <dbReference type="NCBI Taxonomy" id="2138241"/>
    <lineage>
        <taxon>Eukaryota</taxon>
        <taxon>Metazoa</taxon>
        <taxon>Ecdysozoa</taxon>
        <taxon>Nematoda</taxon>
        <taxon>Chromadorea</taxon>
        <taxon>Rhabditida</taxon>
        <taxon>Rhabditina</taxon>
        <taxon>Rhabditomorpha</taxon>
        <taxon>Rhabditoidea</taxon>
        <taxon>Rhabditidae</taxon>
        <taxon>Mesorhabditinae</taxon>
        <taxon>Mesorhabditis</taxon>
    </lineage>
</organism>
<dbReference type="AlphaFoldDB" id="A0AAF3F6V8"/>
<sequence length="102" mass="11358">MPQKIEINLAGDMKYHFTSDGKDSTGCFLTLLGTVCAGFAAFALYKQFKKLFRFEETVGNEIRPETSPEPIAPFRSVAPPSEEMVEEPSSSNSDNFCRGNRQ</sequence>
<accession>A0AAF3F6V8</accession>
<evidence type="ECO:0000256" key="2">
    <source>
        <dbReference type="SAM" id="Phobius"/>
    </source>
</evidence>
<evidence type="ECO:0000256" key="1">
    <source>
        <dbReference type="SAM" id="MobiDB-lite"/>
    </source>
</evidence>
<dbReference type="Proteomes" id="UP000887575">
    <property type="component" value="Unassembled WGS sequence"/>
</dbReference>
<dbReference type="WBParaSite" id="MBELARI_LOCUS2552">
    <property type="protein sequence ID" value="MBELARI_LOCUS2552"/>
    <property type="gene ID" value="MBELARI_LOCUS2552"/>
</dbReference>
<feature type="compositionally biased region" description="Low complexity" evidence="1">
    <location>
        <begin position="76"/>
        <end position="93"/>
    </location>
</feature>
<evidence type="ECO:0000313" key="4">
    <source>
        <dbReference type="WBParaSite" id="MBELARI_LOCUS2552"/>
    </source>
</evidence>
<proteinExistence type="predicted"/>
<keyword evidence="2" id="KW-0472">Membrane</keyword>
<evidence type="ECO:0000313" key="3">
    <source>
        <dbReference type="Proteomes" id="UP000887575"/>
    </source>
</evidence>
<feature type="region of interest" description="Disordered" evidence="1">
    <location>
        <begin position="60"/>
        <end position="102"/>
    </location>
</feature>
<keyword evidence="2" id="KW-0812">Transmembrane</keyword>